<feature type="chain" id="PRO_5030683699" description="STI1 domain-containing protein" evidence="1">
    <location>
        <begin position="22"/>
        <end position="201"/>
    </location>
</feature>
<proteinExistence type="predicted"/>
<evidence type="ECO:0000313" key="2">
    <source>
        <dbReference type="EMBL" id="CAD9497435.1"/>
    </source>
</evidence>
<name>A0A7S2HQV7_9EUKA</name>
<evidence type="ECO:0000256" key="1">
    <source>
        <dbReference type="SAM" id="SignalP"/>
    </source>
</evidence>
<dbReference type="AlphaFoldDB" id="A0A7S2HQV7"/>
<sequence>MTSSSVLLWLCSLALLSAVTAAAATAAPPRDHRVLCHPSNVPAVARTSCLDRLRGGADEDDLEEDDVGEEVDDVAAGAELSEAAENPFLGMPGAGGGGLGLQDLESTLKDPKMLQDALKELQDPAVQQQVKAMMEDPAFQQSMKQYMEQITKDPAFEALKEQTEQMLQQEGFMEQMSKAFAEMGSALGAAPGSEGDDESSK</sequence>
<reference evidence="2" key="1">
    <citation type="submission" date="2021-01" db="EMBL/GenBank/DDBJ databases">
        <authorList>
            <person name="Corre E."/>
            <person name="Pelletier E."/>
            <person name="Niang G."/>
            <person name="Scheremetjew M."/>
            <person name="Finn R."/>
            <person name="Kale V."/>
            <person name="Holt S."/>
            <person name="Cochrane G."/>
            <person name="Meng A."/>
            <person name="Brown T."/>
            <person name="Cohen L."/>
        </authorList>
    </citation>
    <scope>NUCLEOTIDE SEQUENCE</scope>
    <source>
        <strain evidence="2">UTEX LB 985</strain>
    </source>
</reference>
<protein>
    <recommendedName>
        <fullName evidence="3">STI1 domain-containing protein</fullName>
    </recommendedName>
</protein>
<evidence type="ECO:0008006" key="3">
    <source>
        <dbReference type="Google" id="ProtNLM"/>
    </source>
</evidence>
<organism evidence="2">
    <name type="scientific">Haptolina brevifila</name>
    <dbReference type="NCBI Taxonomy" id="156173"/>
    <lineage>
        <taxon>Eukaryota</taxon>
        <taxon>Haptista</taxon>
        <taxon>Haptophyta</taxon>
        <taxon>Prymnesiophyceae</taxon>
        <taxon>Prymnesiales</taxon>
        <taxon>Prymnesiaceae</taxon>
        <taxon>Haptolina</taxon>
    </lineage>
</organism>
<gene>
    <name evidence="2" type="ORF">CBRE1094_LOCUS28432</name>
</gene>
<keyword evidence="1" id="KW-0732">Signal</keyword>
<dbReference type="EMBL" id="HBGU01052092">
    <property type="protein sequence ID" value="CAD9497435.1"/>
    <property type="molecule type" value="Transcribed_RNA"/>
</dbReference>
<feature type="signal peptide" evidence="1">
    <location>
        <begin position="1"/>
        <end position="21"/>
    </location>
</feature>
<accession>A0A7S2HQV7</accession>